<organism evidence="2 3">
    <name type="scientific">Trifolium subterraneum</name>
    <name type="common">Subterranean clover</name>
    <dbReference type="NCBI Taxonomy" id="3900"/>
    <lineage>
        <taxon>Eukaryota</taxon>
        <taxon>Viridiplantae</taxon>
        <taxon>Streptophyta</taxon>
        <taxon>Embryophyta</taxon>
        <taxon>Tracheophyta</taxon>
        <taxon>Spermatophyta</taxon>
        <taxon>Magnoliopsida</taxon>
        <taxon>eudicotyledons</taxon>
        <taxon>Gunneridae</taxon>
        <taxon>Pentapetalae</taxon>
        <taxon>rosids</taxon>
        <taxon>fabids</taxon>
        <taxon>Fabales</taxon>
        <taxon>Fabaceae</taxon>
        <taxon>Papilionoideae</taxon>
        <taxon>50 kb inversion clade</taxon>
        <taxon>NPAAA clade</taxon>
        <taxon>Hologalegina</taxon>
        <taxon>IRL clade</taxon>
        <taxon>Trifolieae</taxon>
        <taxon>Trifolium</taxon>
    </lineage>
</organism>
<dbReference type="AlphaFoldDB" id="A0A2Z6N6P5"/>
<feature type="region of interest" description="Disordered" evidence="1">
    <location>
        <begin position="1"/>
        <end position="21"/>
    </location>
</feature>
<evidence type="ECO:0000256" key="1">
    <source>
        <dbReference type="SAM" id="MobiDB-lite"/>
    </source>
</evidence>
<reference evidence="3" key="1">
    <citation type="journal article" date="2017" name="Front. Plant Sci.">
        <title>Climate Clever Clovers: New Paradigm to Reduce the Environmental Footprint of Ruminants by Breeding Low Methanogenic Forages Utilizing Haplotype Variation.</title>
        <authorList>
            <person name="Kaur P."/>
            <person name="Appels R."/>
            <person name="Bayer P.E."/>
            <person name="Keeble-Gagnere G."/>
            <person name="Wang J."/>
            <person name="Hirakawa H."/>
            <person name="Shirasawa K."/>
            <person name="Vercoe P."/>
            <person name="Stefanova K."/>
            <person name="Durmic Z."/>
            <person name="Nichols P."/>
            <person name="Revell C."/>
            <person name="Isobe S.N."/>
            <person name="Edwards D."/>
            <person name="Erskine W."/>
        </authorList>
    </citation>
    <scope>NUCLEOTIDE SEQUENCE [LARGE SCALE GENOMIC DNA]</scope>
    <source>
        <strain evidence="3">cv. Daliak</strain>
    </source>
</reference>
<evidence type="ECO:0000313" key="2">
    <source>
        <dbReference type="EMBL" id="GAU40554.1"/>
    </source>
</evidence>
<protein>
    <submittedName>
        <fullName evidence="2">Uncharacterized protein</fullName>
    </submittedName>
</protein>
<feature type="compositionally biased region" description="Polar residues" evidence="1">
    <location>
        <begin position="12"/>
        <end position="21"/>
    </location>
</feature>
<name>A0A2Z6N6P5_TRISU</name>
<dbReference type="Proteomes" id="UP000242715">
    <property type="component" value="Unassembled WGS sequence"/>
</dbReference>
<sequence length="68" mass="7579">MVIKHRAEQKTSIRPNPIQPTTKYSSRAGLFGLKNVRVKCYSFMRFEADGCGSKLSDPSVPTTDRSMG</sequence>
<gene>
    <name evidence="2" type="ORF">TSUD_367570</name>
</gene>
<keyword evidence="3" id="KW-1185">Reference proteome</keyword>
<proteinExistence type="predicted"/>
<feature type="compositionally biased region" description="Basic and acidic residues" evidence="1">
    <location>
        <begin position="1"/>
        <end position="11"/>
    </location>
</feature>
<dbReference type="EMBL" id="DF973814">
    <property type="protein sequence ID" value="GAU40554.1"/>
    <property type="molecule type" value="Genomic_DNA"/>
</dbReference>
<accession>A0A2Z6N6P5</accession>
<evidence type="ECO:0000313" key="3">
    <source>
        <dbReference type="Proteomes" id="UP000242715"/>
    </source>
</evidence>